<accession>A0ABD4RHG4</accession>
<dbReference type="KEGG" id="cchv:BTM20_09295"/>
<dbReference type="Gene3D" id="1.20.140.160">
    <property type="match status" value="1"/>
</dbReference>
<dbReference type="EMBL" id="JAIFTX010000013">
    <property type="protein sequence ID" value="MBX7290832.1"/>
    <property type="molecule type" value="Genomic_DNA"/>
</dbReference>
<dbReference type="GeneID" id="66302066"/>
<sequence length="129" mass="15425">MGISREEYKILKSKAERELKNYPYYLISLETPGLGSATRWDLVYEKSNCPSSKVESEAIDNDYRRRVIHAIEYVIDRLDNSSKKIIETSYFREDITREEVQEELKIDRNRYYRLKKNSLEKFILALAYI</sequence>
<name>A0ABD4RHG4_9CLOT</name>
<dbReference type="Proteomes" id="UP000775179">
    <property type="component" value="Unassembled WGS sequence"/>
</dbReference>
<dbReference type="RefSeq" id="WP_021876056.1">
    <property type="nucleotide sequence ID" value="NZ_CP018624.1"/>
</dbReference>
<evidence type="ECO:0000313" key="1">
    <source>
        <dbReference type="EMBL" id="MBX7290832.1"/>
    </source>
</evidence>
<reference evidence="1 2" key="1">
    <citation type="submission" date="2021-08" db="EMBL/GenBank/DDBJ databases">
        <title>Genome sequence analysis of Clostridium chauvoei strains of European origin and evaluation of typing options for outbreak investigations.</title>
        <authorList>
            <person name="Abdel-Glil M."/>
            <person name="Thomas P."/>
            <person name="Seyboldt C."/>
        </authorList>
    </citation>
    <scope>NUCLEOTIDE SEQUENCE [LARGE SCALE GENOMIC DNA]</scope>
    <source>
        <strain evidence="1 2">S0260-09</strain>
    </source>
</reference>
<gene>
    <name evidence="1" type="ORF">K4H94_07225</name>
</gene>
<comment type="caution">
    <text evidence="1">The sequence shown here is derived from an EMBL/GenBank/DDBJ whole genome shotgun (WGS) entry which is preliminary data.</text>
</comment>
<protein>
    <submittedName>
        <fullName evidence="1">Nitroreductase</fullName>
    </submittedName>
</protein>
<dbReference type="AlphaFoldDB" id="A0ABD4RHG4"/>
<proteinExistence type="predicted"/>
<organism evidence="1 2">
    <name type="scientific">Clostridium chauvoei</name>
    <dbReference type="NCBI Taxonomy" id="46867"/>
    <lineage>
        <taxon>Bacteria</taxon>
        <taxon>Bacillati</taxon>
        <taxon>Bacillota</taxon>
        <taxon>Clostridia</taxon>
        <taxon>Eubacteriales</taxon>
        <taxon>Clostridiaceae</taxon>
        <taxon>Clostridium</taxon>
    </lineage>
</organism>
<evidence type="ECO:0000313" key="2">
    <source>
        <dbReference type="Proteomes" id="UP000775179"/>
    </source>
</evidence>
<dbReference type="NCBIfam" id="TIGR01637">
    <property type="entry name" value="phage_arpU"/>
    <property type="match status" value="1"/>
</dbReference>
<dbReference type="InterPro" id="IPR006524">
    <property type="entry name" value="ArpU-like"/>
</dbReference>